<feature type="domain" description="Calcineurin-like phosphoesterase" evidence="3">
    <location>
        <begin position="47"/>
        <end position="217"/>
    </location>
</feature>
<proteinExistence type="predicted"/>
<reference evidence="4 5" key="1">
    <citation type="journal article" date="2015" name="Antonie Van Leeuwenhoek">
        <title>Oceanobacillus bengalensis sp. nov., a bacterium isolated from seawater of the Bay of Bengal.</title>
        <authorList>
            <person name="Yongchang O."/>
            <person name="Xiang W."/>
            <person name="Wang G."/>
        </authorList>
    </citation>
    <scope>NUCLEOTIDE SEQUENCE [LARGE SCALE GENOMIC DNA]</scope>
    <source>
        <strain evidence="4 5">MCCC 1K00260</strain>
    </source>
</reference>
<dbReference type="Pfam" id="PF00149">
    <property type="entry name" value="Metallophos"/>
    <property type="match status" value="1"/>
</dbReference>
<keyword evidence="2" id="KW-0378">Hydrolase</keyword>
<dbReference type="OrthoDB" id="9780884at2"/>
<comment type="caution">
    <text evidence="4">The sequence shown here is derived from an EMBL/GenBank/DDBJ whole genome shotgun (WGS) entry which is preliminary data.</text>
</comment>
<evidence type="ECO:0000313" key="4">
    <source>
        <dbReference type="EMBL" id="RKQ17611.1"/>
    </source>
</evidence>
<dbReference type="GO" id="GO:0008758">
    <property type="term" value="F:UDP-2,3-diacylglucosamine hydrolase activity"/>
    <property type="evidence" value="ECO:0007669"/>
    <property type="project" value="TreeGrafter"/>
</dbReference>
<dbReference type="Gene3D" id="3.60.21.10">
    <property type="match status" value="1"/>
</dbReference>
<dbReference type="PANTHER" id="PTHR31302:SF31">
    <property type="entry name" value="PHOSPHODIESTERASE YAEI"/>
    <property type="match status" value="1"/>
</dbReference>
<keyword evidence="5" id="KW-1185">Reference proteome</keyword>
<dbReference type="GO" id="GO:0046872">
    <property type="term" value="F:metal ion binding"/>
    <property type="evidence" value="ECO:0007669"/>
    <property type="project" value="UniProtKB-KW"/>
</dbReference>
<dbReference type="InterPro" id="IPR004843">
    <property type="entry name" value="Calcineurin-like_PHP"/>
</dbReference>
<protein>
    <submittedName>
        <fullName evidence="4">Metallophosphoesterase</fullName>
    </submittedName>
</protein>
<evidence type="ECO:0000256" key="2">
    <source>
        <dbReference type="ARBA" id="ARBA00022801"/>
    </source>
</evidence>
<evidence type="ECO:0000313" key="5">
    <source>
        <dbReference type="Proteomes" id="UP000281813"/>
    </source>
</evidence>
<dbReference type="PANTHER" id="PTHR31302">
    <property type="entry name" value="TRANSMEMBRANE PROTEIN WITH METALLOPHOSPHOESTERASE DOMAIN-RELATED"/>
    <property type="match status" value="1"/>
</dbReference>
<organism evidence="4 5">
    <name type="scientific">Oceanobacillus bengalensis</name>
    <dbReference type="NCBI Taxonomy" id="1435466"/>
    <lineage>
        <taxon>Bacteria</taxon>
        <taxon>Bacillati</taxon>
        <taxon>Bacillota</taxon>
        <taxon>Bacilli</taxon>
        <taxon>Bacillales</taxon>
        <taxon>Bacillaceae</taxon>
        <taxon>Oceanobacillus</taxon>
    </lineage>
</organism>
<dbReference type="AlphaFoldDB" id="A0A494Z530"/>
<sequence>MKKKKGIIILCVAIFIVIFSYTQNNLLSTTKITVRSGMLPSTFDGYKIVQLSDLHSKQFGKNQTRLVKRVETERPNIIVFTGDLVDQKKADEESNITLMKKLANIAPTYFVTGNHEFWSGNAAEIEKAVQQVGVNVLRNGYERIEKGGEEIYIAGMDDPAIMEDSSGESIAVEDNLQKVLDGVSEDAYTILLSHRPEMFSIYQQQNIDLIFSGHAHGGQLRLPFLGGLVAPDQGLFPEYTAGKYIENDSVLIVNRGLGNSIIPQRIFNRPEIVSVTLERE</sequence>
<keyword evidence="1" id="KW-0479">Metal-binding</keyword>
<accession>A0A494Z530</accession>
<dbReference type="GO" id="GO:0009245">
    <property type="term" value="P:lipid A biosynthetic process"/>
    <property type="evidence" value="ECO:0007669"/>
    <property type="project" value="TreeGrafter"/>
</dbReference>
<dbReference type="RefSeq" id="WP_121128966.1">
    <property type="nucleotide sequence ID" value="NZ_JBHUFK010000001.1"/>
</dbReference>
<dbReference type="EMBL" id="RBZO01000004">
    <property type="protein sequence ID" value="RKQ17611.1"/>
    <property type="molecule type" value="Genomic_DNA"/>
</dbReference>
<dbReference type="Proteomes" id="UP000281813">
    <property type="component" value="Unassembled WGS sequence"/>
</dbReference>
<evidence type="ECO:0000256" key="1">
    <source>
        <dbReference type="ARBA" id="ARBA00022723"/>
    </source>
</evidence>
<name>A0A494Z530_9BACI</name>
<dbReference type="SUPFAM" id="SSF56300">
    <property type="entry name" value="Metallo-dependent phosphatases"/>
    <property type="match status" value="1"/>
</dbReference>
<dbReference type="GO" id="GO:0016020">
    <property type="term" value="C:membrane"/>
    <property type="evidence" value="ECO:0007669"/>
    <property type="project" value="GOC"/>
</dbReference>
<evidence type="ECO:0000259" key="3">
    <source>
        <dbReference type="Pfam" id="PF00149"/>
    </source>
</evidence>
<gene>
    <name evidence="4" type="ORF">D8M05_04215</name>
</gene>
<dbReference type="InterPro" id="IPR051158">
    <property type="entry name" value="Metallophosphoesterase_sf"/>
</dbReference>
<dbReference type="CDD" id="cd07385">
    <property type="entry name" value="MPP_YkuE_C"/>
    <property type="match status" value="1"/>
</dbReference>
<dbReference type="InterPro" id="IPR029052">
    <property type="entry name" value="Metallo-depent_PP-like"/>
</dbReference>